<accession>A0A1H7HNR1</accession>
<feature type="transmembrane region" description="Helical" evidence="7">
    <location>
        <begin position="242"/>
        <end position="264"/>
    </location>
</feature>
<dbReference type="InterPro" id="IPR035906">
    <property type="entry name" value="MetI-like_sf"/>
</dbReference>
<keyword evidence="6 7" id="KW-0472">Membrane</keyword>
<dbReference type="PROSITE" id="PS50928">
    <property type="entry name" value="ABC_TM1"/>
    <property type="match status" value="2"/>
</dbReference>
<feature type="transmembrane region" description="Helical" evidence="7">
    <location>
        <begin position="213"/>
        <end position="235"/>
    </location>
</feature>
<dbReference type="AlphaFoldDB" id="A0A1H7HNR1"/>
<protein>
    <submittedName>
        <fullName evidence="9">Phosphonate ABC transporter, permease protein PhnE</fullName>
    </submittedName>
</protein>
<feature type="transmembrane region" description="Helical" evidence="7">
    <location>
        <begin position="185"/>
        <end position="207"/>
    </location>
</feature>
<keyword evidence="2 7" id="KW-0813">Transport</keyword>
<dbReference type="RefSeq" id="WP_244543677.1">
    <property type="nucleotide sequence ID" value="NZ_FOAN01000001.1"/>
</dbReference>
<reference evidence="10" key="1">
    <citation type="submission" date="2016-10" db="EMBL/GenBank/DDBJ databases">
        <authorList>
            <person name="Varghese N."/>
            <person name="Submissions S."/>
        </authorList>
    </citation>
    <scope>NUCLEOTIDE SEQUENCE [LARGE SCALE GENOMIC DNA]</scope>
    <source>
        <strain evidence="10">LMG 26383,CCUG 61248,R- 45681</strain>
    </source>
</reference>
<evidence type="ECO:0000256" key="6">
    <source>
        <dbReference type="ARBA" id="ARBA00023136"/>
    </source>
</evidence>
<feature type="domain" description="ABC transmembrane type-1" evidence="8">
    <location>
        <begin position="79"/>
        <end position="261"/>
    </location>
</feature>
<comment type="similarity">
    <text evidence="7">Belongs to the binding-protein-dependent transport system permease family.</text>
</comment>
<evidence type="ECO:0000313" key="10">
    <source>
        <dbReference type="Proteomes" id="UP000199664"/>
    </source>
</evidence>
<evidence type="ECO:0000256" key="1">
    <source>
        <dbReference type="ARBA" id="ARBA00004651"/>
    </source>
</evidence>
<dbReference type="SUPFAM" id="SSF161098">
    <property type="entry name" value="MetI-like"/>
    <property type="match status" value="2"/>
</dbReference>
<dbReference type="CDD" id="cd06261">
    <property type="entry name" value="TM_PBP2"/>
    <property type="match status" value="1"/>
</dbReference>
<feature type="transmembrane region" description="Helical" evidence="7">
    <location>
        <begin position="115"/>
        <end position="136"/>
    </location>
</feature>
<keyword evidence="3" id="KW-1003">Cell membrane</keyword>
<dbReference type="PANTHER" id="PTHR30043:SF1">
    <property type="entry name" value="ABC TRANSPORT SYSTEM PERMEASE PROTEIN P69"/>
    <property type="match status" value="1"/>
</dbReference>
<dbReference type="GO" id="GO:0005886">
    <property type="term" value="C:plasma membrane"/>
    <property type="evidence" value="ECO:0007669"/>
    <property type="project" value="UniProtKB-SubCell"/>
</dbReference>
<feature type="domain" description="ABC transmembrane type-1" evidence="8">
    <location>
        <begin position="352"/>
        <end position="535"/>
    </location>
</feature>
<evidence type="ECO:0000259" key="8">
    <source>
        <dbReference type="PROSITE" id="PS50928"/>
    </source>
</evidence>
<evidence type="ECO:0000256" key="7">
    <source>
        <dbReference type="RuleBase" id="RU363032"/>
    </source>
</evidence>
<sequence>MSAPPVSAGGSLRARAFPPNWPLRLGAVLFVAYVIYAAGIVDIRWERFVQGLGNGARFLGRMFPPNLAHDKLQLLAQGMLESLQIAIIATGAGVLLALPVGLCAARNLMPLPVTILARGLIALCRTFHPVIVAILFVKAVGFGALAGILALIVATIGFIAKLIAEAIEEMSMKPIEALRAAGSPFLSVVVMGVVPQVLPRFIGFAAYQLDSNLRNSALVGLVGGGGIGATLFTAFQRFDYDFVLTIIIAIILAVMAGEILSAFMRRVYQDEAPSGEVKQGASGPVWHRFTAAERGMRLAFWGVAALALGWSVQTIEVIPEFLYDAPAQTVDLFARMWPIDWAYFPKTVQQALIETLHTATLGTVLAILMATPVALMCARNISSSIWVNTLGRFILVATRSVHTLVWALLFVAIFGPGALAGVMAVAVHSIGFTGKFLAEAIEEAKPGPIEALRAAGAPWRSVLLKGFWPQVKPAFLAVSLFRWDINVRESAVLGLVGAGGLGVALQAAMDNLYWDQVGLVLVVIFAVVVVTEIVTATLRAKVI</sequence>
<dbReference type="NCBIfam" id="TIGR01097">
    <property type="entry name" value="PhnE"/>
    <property type="match status" value="2"/>
</dbReference>
<name>A0A1H7HNR1_9HYPH</name>
<organism evidence="9 10">
    <name type="scientific">Bosea lupini</name>
    <dbReference type="NCBI Taxonomy" id="1036779"/>
    <lineage>
        <taxon>Bacteria</taxon>
        <taxon>Pseudomonadati</taxon>
        <taxon>Pseudomonadota</taxon>
        <taxon>Alphaproteobacteria</taxon>
        <taxon>Hyphomicrobiales</taxon>
        <taxon>Boseaceae</taxon>
        <taxon>Bosea</taxon>
    </lineage>
</organism>
<keyword evidence="10" id="KW-1185">Reference proteome</keyword>
<keyword evidence="5 7" id="KW-1133">Transmembrane helix</keyword>
<keyword evidence="4 7" id="KW-0812">Transmembrane</keyword>
<dbReference type="Gene3D" id="1.10.3720.10">
    <property type="entry name" value="MetI-like"/>
    <property type="match status" value="2"/>
</dbReference>
<dbReference type="EMBL" id="FOAN01000001">
    <property type="protein sequence ID" value="SEK51931.1"/>
    <property type="molecule type" value="Genomic_DNA"/>
</dbReference>
<evidence type="ECO:0000256" key="5">
    <source>
        <dbReference type="ARBA" id="ARBA00022989"/>
    </source>
</evidence>
<dbReference type="InterPro" id="IPR000515">
    <property type="entry name" value="MetI-like"/>
</dbReference>
<dbReference type="PANTHER" id="PTHR30043">
    <property type="entry name" value="PHOSPHONATES TRANSPORT SYSTEM PERMEASE PROTEIN"/>
    <property type="match status" value="1"/>
</dbReference>
<dbReference type="InterPro" id="IPR005769">
    <property type="entry name" value="PhnE/PtxC"/>
</dbReference>
<evidence type="ECO:0000256" key="4">
    <source>
        <dbReference type="ARBA" id="ARBA00022692"/>
    </source>
</evidence>
<feature type="transmembrane region" description="Helical" evidence="7">
    <location>
        <begin position="519"/>
        <end position="538"/>
    </location>
</feature>
<evidence type="ECO:0000313" key="9">
    <source>
        <dbReference type="EMBL" id="SEK51931.1"/>
    </source>
</evidence>
<evidence type="ECO:0000256" key="3">
    <source>
        <dbReference type="ARBA" id="ARBA00022475"/>
    </source>
</evidence>
<dbReference type="STRING" id="1036779.SAMN04515666_101715"/>
<dbReference type="GO" id="GO:0015416">
    <property type="term" value="F:ABC-type phosphonate transporter activity"/>
    <property type="evidence" value="ECO:0007669"/>
    <property type="project" value="InterPro"/>
</dbReference>
<feature type="transmembrane region" description="Helical" evidence="7">
    <location>
        <begin position="21"/>
        <end position="41"/>
    </location>
</feature>
<feature type="transmembrane region" description="Helical" evidence="7">
    <location>
        <begin position="356"/>
        <end position="378"/>
    </location>
</feature>
<evidence type="ECO:0000256" key="2">
    <source>
        <dbReference type="ARBA" id="ARBA00022448"/>
    </source>
</evidence>
<comment type="subcellular location">
    <subcellularLocation>
        <location evidence="1 7">Cell membrane</location>
        <topology evidence="1 7">Multi-pass membrane protein</topology>
    </subcellularLocation>
</comment>
<gene>
    <name evidence="9" type="ORF">SAMN04515666_101715</name>
</gene>
<dbReference type="Pfam" id="PF00528">
    <property type="entry name" value="BPD_transp_1"/>
    <property type="match status" value="2"/>
</dbReference>
<feature type="transmembrane region" description="Helical" evidence="7">
    <location>
        <begin position="83"/>
        <end position="103"/>
    </location>
</feature>
<feature type="transmembrane region" description="Helical" evidence="7">
    <location>
        <begin position="142"/>
        <end position="164"/>
    </location>
</feature>
<dbReference type="Proteomes" id="UP000199664">
    <property type="component" value="Unassembled WGS sequence"/>
</dbReference>
<proteinExistence type="inferred from homology"/>